<proteinExistence type="inferred from homology"/>
<dbReference type="PIRSF" id="PIRSF015557">
    <property type="entry name" value="UCP015557"/>
    <property type="match status" value="1"/>
</dbReference>
<evidence type="ECO:0000313" key="9">
    <source>
        <dbReference type="Proteomes" id="UP000501726"/>
    </source>
</evidence>
<sequence>MSDAPVHPVVKPKIAIFCQVIDNYGDIGTSWRLAQQLQRDYAYQVSLWVDELPALHALLPETAMQAKVQTLQDIQVYHWQAEWVTHFAEDDIADGVIEMFGCCLPDAYLMAMRQRDRQPVWINLEYFSCESWVAGCHGLPSLQHNGLSKWFFFPGIDETHSGGLLRERDYFSHRNAFQADSLQHAWLQRNAIPIAQQNSIKISLFAYENSALNGLLDWLDSLSIPVDLYLPQGRLQNSLNGHWQDRISHSHSSTQKLRLHSIRFLPQSDYDPLLWYCDINFVRGEESLNRAIWAGKPFIWHIYPTEDQTHWPKLEAFIEAYKLPPLLADLTRQWNQEALCDLTLQALFVDLKALQIGSAQITDCLAKQKSLAEQLNIFMQNHGVML</sequence>
<dbReference type="GO" id="GO:0106361">
    <property type="term" value="F:protein-arginine rhamnosyltransferase activity"/>
    <property type="evidence" value="ECO:0007669"/>
    <property type="project" value="InterPro"/>
</dbReference>
<name>A0A6F8PUL1_9GAMM</name>
<evidence type="ECO:0000256" key="6">
    <source>
        <dbReference type="ARBA" id="ARBA00030025"/>
    </source>
</evidence>
<evidence type="ECO:0000256" key="7">
    <source>
        <dbReference type="ARBA" id="ARBA00048472"/>
    </source>
</evidence>
<evidence type="ECO:0000256" key="1">
    <source>
        <dbReference type="ARBA" id="ARBA00022676"/>
    </source>
</evidence>
<comment type="function">
    <text evidence="3">Protein-arginine rhamnosyltransferase that catalyzes the transfer of a single rhamnose to elongation factor P (EF-P) on 'Lys-32', a modification required for EF-P-dependent rescue of polyproline stalled ribosomes.</text>
</comment>
<dbReference type="KEGG" id="tse:THMIRHAS_11590"/>
<keyword evidence="2" id="KW-0808">Transferase</keyword>
<dbReference type="AlphaFoldDB" id="A0A6F8PUL1"/>
<dbReference type="Proteomes" id="UP000501726">
    <property type="component" value="Chromosome"/>
</dbReference>
<gene>
    <name evidence="8" type="ORF">THMIRHAS_11590</name>
</gene>
<dbReference type="EMBL" id="AP021889">
    <property type="protein sequence ID" value="BBP45786.1"/>
    <property type="molecule type" value="Genomic_DNA"/>
</dbReference>
<evidence type="ECO:0000256" key="5">
    <source>
        <dbReference type="ARBA" id="ARBA00024416"/>
    </source>
</evidence>
<evidence type="ECO:0000256" key="3">
    <source>
        <dbReference type="ARBA" id="ARBA00024303"/>
    </source>
</evidence>
<evidence type="ECO:0000256" key="2">
    <source>
        <dbReference type="ARBA" id="ARBA00022679"/>
    </source>
</evidence>
<dbReference type="InterPro" id="IPR016633">
    <property type="entry name" value="EarP"/>
</dbReference>
<evidence type="ECO:0000313" key="8">
    <source>
        <dbReference type="EMBL" id="BBP45786.1"/>
    </source>
</evidence>
<dbReference type="RefSeq" id="WP_173271810.1">
    <property type="nucleotide sequence ID" value="NZ_AP021889.1"/>
</dbReference>
<keyword evidence="9" id="KW-1185">Reference proteome</keyword>
<comment type="catalytic activity">
    <reaction evidence="7">
        <text>dTDP-beta-L-rhamnose + L-arginyl-[protein] = N(omega)-(alpha-L-rhamnosyl)-L-arginyl-[protein] + dTDP + H(+)</text>
        <dbReference type="Rhea" id="RHEA:66692"/>
        <dbReference type="Rhea" id="RHEA-COMP:10532"/>
        <dbReference type="Rhea" id="RHEA-COMP:17096"/>
        <dbReference type="ChEBI" id="CHEBI:15378"/>
        <dbReference type="ChEBI" id="CHEBI:29965"/>
        <dbReference type="ChEBI" id="CHEBI:57510"/>
        <dbReference type="ChEBI" id="CHEBI:58369"/>
        <dbReference type="ChEBI" id="CHEBI:167445"/>
    </reaction>
    <physiologicalReaction direction="left-to-right" evidence="7">
        <dbReference type="Rhea" id="RHEA:66693"/>
    </physiologicalReaction>
</comment>
<comment type="similarity">
    <text evidence="4">Belongs to the glycosyltransferase 104 family.</text>
</comment>
<accession>A0A6F8PUL1</accession>
<organism evidence="8 9">
    <name type="scientific">Thiosulfatimonas sediminis</name>
    <dbReference type="NCBI Taxonomy" id="2675054"/>
    <lineage>
        <taxon>Bacteria</taxon>
        <taxon>Pseudomonadati</taxon>
        <taxon>Pseudomonadota</taxon>
        <taxon>Gammaproteobacteria</taxon>
        <taxon>Thiotrichales</taxon>
        <taxon>Piscirickettsiaceae</taxon>
        <taxon>Thiosulfatimonas</taxon>
    </lineage>
</organism>
<reference evidence="9" key="1">
    <citation type="submission" date="2019-11" db="EMBL/GenBank/DDBJ databases">
        <title>Isolation and characterization of two novel species in the genus Thiomicrorhabdus.</title>
        <authorList>
            <person name="Mochizuki J."/>
            <person name="Kojima H."/>
            <person name="Fukui M."/>
        </authorList>
    </citation>
    <scope>NUCLEOTIDE SEQUENCE [LARGE SCALE GENOMIC DNA]</scope>
    <source>
        <strain evidence="9">aks77</strain>
    </source>
</reference>
<keyword evidence="1" id="KW-0328">Glycosyltransferase</keyword>
<protein>
    <recommendedName>
        <fullName evidence="5">Protein-arginine rhamnosyltransferase</fullName>
    </recommendedName>
    <alternativeName>
        <fullName evidence="6">EF-P arginine rhamnosyltransferase</fullName>
    </alternativeName>
</protein>
<evidence type="ECO:0000256" key="4">
    <source>
        <dbReference type="ARBA" id="ARBA00024346"/>
    </source>
</evidence>
<dbReference type="Pfam" id="PF10093">
    <property type="entry name" value="EarP"/>
    <property type="match status" value="1"/>
</dbReference>
<dbReference type="NCBIfam" id="TIGR03837">
    <property type="entry name" value="efp_Arg_rhamno"/>
    <property type="match status" value="1"/>
</dbReference>